<protein>
    <submittedName>
        <fullName evidence="4">Immunoglobulin subtype,Immunoglobulin-like domain,Immunoglobulin-like fold,Immunoglobulin subtype 2</fullName>
    </submittedName>
</protein>
<feature type="region of interest" description="Disordered" evidence="1">
    <location>
        <begin position="1066"/>
        <end position="1105"/>
    </location>
</feature>
<dbReference type="SMART" id="SM00409">
    <property type="entry name" value="IG"/>
    <property type="match status" value="2"/>
</dbReference>
<evidence type="ECO:0000313" key="4">
    <source>
        <dbReference type="EMBL" id="VVC37605.1"/>
    </source>
</evidence>
<dbReference type="PROSITE" id="PS50835">
    <property type="entry name" value="IG_LIKE"/>
    <property type="match status" value="2"/>
</dbReference>
<name>A0A5E4N7Q4_9HEMI</name>
<keyword evidence="2" id="KW-0472">Membrane</keyword>
<gene>
    <name evidence="4" type="ORF">CINCED_3A018721</name>
</gene>
<evidence type="ECO:0000313" key="5">
    <source>
        <dbReference type="Proteomes" id="UP000325440"/>
    </source>
</evidence>
<feature type="region of interest" description="Disordered" evidence="1">
    <location>
        <begin position="1128"/>
        <end position="1151"/>
    </location>
</feature>
<sequence>MNVLSVVSRIQIIYFSQILSQLFLYPRKDTYDIRQQPHLKVKENPKWWSSPVGFDDRAYFHADTGEPQNDRNLVDNLTVDRAMATDTGIYRCRVDFLKAPTRNSLVNLTVIVAPDKPIITLKRTNAFGQDIENYQKEPGNVIVIDEGIPSITLGCTVNGGWPRPRLTWYHENAVLDSSFHLLTDDYGRGYRNAQGNRPATTTTVNDLTLNNLTRWHHIMSQQHRTTGTARLTCQASNSITTVASTEFPRHSVGSGNRNLPPPATTEHTFIRLNLKPTGVQIVSLKEKNSRADYSETGREKYTIRADRTYLVECQSKGSRPSATIEWYLRRKTKEYKIVAQHQAGDFSSSSEPILEATIDGTVHTQQTPDVTADKDEMVVTTSVLSFMLRAPYSAEDHENDYNETTLVCRAYNPAIKIERTYVETKITLDVQYSPIVRLQFGTRLQSTGRIGPGDDVYFECVARANPSTTIRYSWYHNGVRLTEDSEKRRTEGSGEKKREKKNRLANNVIQYSQDNDLVLQSVKVAAAGKYTCQATNGIDDETVGNKTMSNTVRLYVKHVPVCQHREDVNIIMKMYDGPGGVPEIKCRAGRGHPPTFEYQWTFFPEPPADRDARHDGRLESDETAYGGRPARELDALLSGTAVQGGRDGVGTSYKFTTSTPLLKSYVSAVMAAASASFNGARPDFLRGRLECRAVNEMGVQNKPCVYRITDRININRGGKDVQEIVDCRSISRKDMLLNDGTNATGTYPCGTIMKDVNTNTVKKTRFCITCILNTSSSVSYRHRQQQPNYVLQLFRSKPTDESPAIARTFNVTGIPMVEGNPTGRTSVDEKEGDDDDYYFDPEVEESERDEDIKNDVGVDYHFDRENAVQRVVFVIDDSVEPGIYRGRIHNSNGNTAWAIVKGMINVAEVPFEDTNEGDYIIDEYDTDDSAAGHAWHRVTVALAEMFSVFAPSPAPSDRDGDGRLWRGHRRRPGGSAVITAVLIAVVVALSCGICAAIGILYRRGHSQRCEDDTGHDRGAVGGGDCGDGIAGGGVIGNGIGVGDGEKTAGVQPLPQSQKPGPVRLAAAAMEQRQTAADKHSGRRRPAEYAIPADENNGDDDDGDRNRAEAFAPLLQQQQQQQQLRRCRQNTGDGTAVLRPATDRPDDGCGGPDIVMSTSATVALDTGVYTDKPNGPNWLQPQRKRLQAQQTNFNEPAAGSHPWPSRRQQPHQRPGNATIHHPRSAAAAVSTTVTVGTPPSTATTAVVLTDKYNRANTKTIIDEPKPISSRELLNALHRESSI</sequence>
<keyword evidence="5" id="KW-1185">Reference proteome</keyword>
<dbReference type="Proteomes" id="UP000325440">
    <property type="component" value="Unassembled WGS sequence"/>
</dbReference>
<dbReference type="InterPro" id="IPR013783">
    <property type="entry name" value="Ig-like_fold"/>
</dbReference>
<proteinExistence type="predicted"/>
<evidence type="ECO:0000256" key="2">
    <source>
        <dbReference type="SAM" id="Phobius"/>
    </source>
</evidence>
<organism evidence="4 5">
    <name type="scientific">Cinara cedri</name>
    <dbReference type="NCBI Taxonomy" id="506608"/>
    <lineage>
        <taxon>Eukaryota</taxon>
        <taxon>Metazoa</taxon>
        <taxon>Ecdysozoa</taxon>
        <taxon>Arthropoda</taxon>
        <taxon>Hexapoda</taxon>
        <taxon>Insecta</taxon>
        <taxon>Pterygota</taxon>
        <taxon>Neoptera</taxon>
        <taxon>Paraneoptera</taxon>
        <taxon>Hemiptera</taxon>
        <taxon>Sternorrhyncha</taxon>
        <taxon>Aphidomorpha</taxon>
        <taxon>Aphidoidea</taxon>
        <taxon>Aphididae</taxon>
        <taxon>Lachninae</taxon>
        <taxon>Cinara</taxon>
    </lineage>
</organism>
<dbReference type="SMART" id="SM00408">
    <property type="entry name" value="IGc2"/>
    <property type="match status" value="1"/>
</dbReference>
<dbReference type="SUPFAM" id="SSF48726">
    <property type="entry name" value="Immunoglobulin"/>
    <property type="match status" value="3"/>
</dbReference>
<dbReference type="OrthoDB" id="6612025at2759"/>
<reference evidence="4 5" key="1">
    <citation type="submission" date="2019-08" db="EMBL/GenBank/DDBJ databases">
        <authorList>
            <person name="Alioto T."/>
            <person name="Alioto T."/>
            <person name="Gomez Garrido J."/>
        </authorList>
    </citation>
    <scope>NUCLEOTIDE SEQUENCE [LARGE SCALE GENOMIC DNA]</scope>
</reference>
<accession>A0A5E4N7Q4</accession>
<keyword evidence="2" id="KW-1133">Transmembrane helix</keyword>
<feature type="domain" description="Ig-like" evidence="3">
    <location>
        <begin position="434"/>
        <end position="549"/>
    </location>
</feature>
<evidence type="ECO:0000256" key="1">
    <source>
        <dbReference type="SAM" id="MobiDB-lite"/>
    </source>
</evidence>
<feature type="compositionally biased region" description="Acidic residues" evidence="1">
    <location>
        <begin position="830"/>
        <end position="849"/>
    </location>
</feature>
<dbReference type="PANTHER" id="PTHR23278:SF32">
    <property type="entry name" value="NEUROMUSCULIN, ISOFORM E"/>
    <property type="match status" value="1"/>
</dbReference>
<feature type="region of interest" description="Disordered" evidence="1">
    <location>
        <begin position="1193"/>
        <end position="1235"/>
    </location>
</feature>
<keyword evidence="2" id="KW-0812">Transmembrane</keyword>
<dbReference type="InterPro" id="IPR007110">
    <property type="entry name" value="Ig-like_dom"/>
</dbReference>
<feature type="transmembrane region" description="Helical" evidence="2">
    <location>
        <begin position="976"/>
        <end position="1001"/>
    </location>
</feature>
<dbReference type="Gene3D" id="2.60.40.10">
    <property type="entry name" value="Immunoglobulins"/>
    <property type="match status" value="4"/>
</dbReference>
<dbReference type="Pfam" id="PF13927">
    <property type="entry name" value="Ig_3"/>
    <property type="match status" value="1"/>
</dbReference>
<dbReference type="EMBL" id="CABPRJ010001450">
    <property type="protein sequence ID" value="VVC37605.1"/>
    <property type="molecule type" value="Genomic_DNA"/>
</dbReference>
<dbReference type="InterPro" id="IPR036179">
    <property type="entry name" value="Ig-like_dom_sf"/>
</dbReference>
<feature type="region of interest" description="Disordered" evidence="1">
    <location>
        <begin position="816"/>
        <end position="850"/>
    </location>
</feature>
<dbReference type="InterPro" id="IPR003598">
    <property type="entry name" value="Ig_sub2"/>
</dbReference>
<evidence type="ECO:0000259" key="3">
    <source>
        <dbReference type="PROSITE" id="PS50835"/>
    </source>
</evidence>
<dbReference type="CDD" id="cd00096">
    <property type="entry name" value="Ig"/>
    <property type="match status" value="1"/>
</dbReference>
<dbReference type="InterPro" id="IPR003599">
    <property type="entry name" value="Ig_sub"/>
</dbReference>
<feature type="compositionally biased region" description="Low complexity" evidence="1">
    <location>
        <begin position="1223"/>
        <end position="1235"/>
    </location>
</feature>
<dbReference type="PANTHER" id="PTHR23278">
    <property type="entry name" value="SIDESTEP PROTEIN"/>
    <property type="match status" value="1"/>
</dbReference>
<feature type="domain" description="Ig-like" evidence="3">
    <location>
        <begin position="117"/>
        <end position="244"/>
    </location>
</feature>